<dbReference type="Proteomes" id="UP001565243">
    <property type="component" value="Unassembled WGS sequence"/>
</dbReference>
<sequence length="186" mass="20916">MFFGDPYRFAIFAECIPDWNPPSGSFYNGLFYYSIDGNFFPQDLRTATLCVDVNTLLDPANALYTPPINAEVFAMPAPDAFKYLYSLTWPESTAEEEYPEGDPVYRADTENISESGASVFAVSDGKMVRILAARTQRLVQKKDSDRYEWVDKKALNIAEITLASSEIAAILDKIKNYYSSLTPLPE</sequence>
<dbReference type="InterPro" id="IPR028958">
    <property type="entry name" value="Imm42"/>
</dbReference>
<dbReference type="EMBL" id="JBGFFX010000009">
    <property type="protein sequence ID" value="MEY8771886.1"/>
    <property type="molecule type" value="Genomic_DNA"/>
</dbReference>
<protein>
    <submittedName>
        <fullName evidence="1">Immunity 42 family protein</fullName>
    </submittedName>
</protein>
<name>A0ABV4EAP8_9GAMM</name>
<gene>
    <name evidence="1" type="ORF">AB6T85_15910</name>
</gene>
<evidence type="ECO:0000313" key="2">
    <source>
        <dbReference type="Proteomes" id="UP001565243"/>
    </source>
</evidence>
<dbReference type="Pfam" id="PF15593">
    <property type="entry name" value="Imm42"/>
    <property type="match status" value="1"/>
</dbReference>
<keyword evidence="2" id="KW-1185">Reference proteome</keyword>
<accession>A0ABV4EAP8</accession>
<dbReference type="RefSeq" id="WP_369896095.1">
    <property type="nucleotide sequence ID" value="NZ_JBGFFX010000009.1"/>
</dbReference>
<comment type="caution">
    <text evidence="1">The sequence shown here is derived from an EMBL/GenBank/DDBJ whole genome shotgun (WGS) entry which is preliminary data.</text>
</comment>
<proteinExistence type="predicted"/>
<organism evidence="1 2">
    <name type="scientific">Erwinia aeris</name>
    <dbReference type="NCBI Taxonomy" id="3239803"/>
    <lineage>
        <taxon>Bacteria</taxon>
        <taxon>Pseudomonadati</taxon>
        <taxon>Pseudomonadota</taxon>
        <taxon>Gammaproteobacteria</taxon>
        <taxon>Enterobacterales</taxon>
        <taxon>Erwiniaceae</taxon>
        <taxon>Erwinia</taxon>
    </lineage>
</organism>
<evidence type="ECO:0000313" key="1">
    <source>
        <dbReference type="EMBL" id="MEY8771886.1"/>
    </source>
</evidence>
<reference evidence="1 2" key="1">
    <citation type="submission" date="2024-07" db="EMBL/GenBank/DDBJ databases">
        <authorList>
            <person name="Hebao G."/>
        </authorList>
    </citation>
    <scope>NUCLEOTIDE SEQUENCE [LARGE SCALE GENOMIC DNA]</scope>
    <source>
        <strain evidence="1 2">ACCC 02193</strain>
    </source>
</reference>